<dbReference type="InterPro" id="IPR036217">
    <property type="entry name" value="MethylDNA_cys_MeTrfase_DNAb"/>
</dbReference>
<dbReference type="SUPFAM" id="SSF53155">
    <property type="entry name" value="Methylated DNA-protein cysteine methyltransferase domain"/>
    <property type="match status" value="1"/>
</dbReference>
<keyword evidence="6 9" id="KW-0227">DNA damage</keyword>
<feature type="active site" description="Nucleophile; methyl group acceptor" evidence="9">
    <location>
        <position position="130"/>
    </location>
</feature>
<dbReference type="GO" id="GO:0006307">
    <property type="term" value="P:DNA alkylation repair"/>
    <property type="evidence" value="ECO:0007669"/>
    <property type="project" value="UniProtKB-UniRule"/>
</dbReference>
<sequence length="176" mass="19243">MEHQYKYMDSPVGRLTLIGSDKGLAAILWENDNPNRVHAKADVEDNNHLILLETERQLREYFEGKRSSFSLELDPIGTAFQKEVWNALLTIPYGETRSYTQIANQLGNPKAVRAVGAANGRNPISIVVPCHRVIGASGGLTGFAGGLEAKASLLSLEGAKSAQTQMTIPWQELNVP</sequence>
<evidence type="ECO:0000256" key="6">
    <source>
        <dbReference type="ARBA" id="ARBA00022763"/>
    </source>
</evidence>
<organism evidence="12 13">
    <name type="scientific">Chitinophaga rupis</name>
    <dbReference type="NCBI Taxonomy" id="573321"/>
    <lineage>
        <taxon>Bacteria</taxon>
        <taxon>Pseudomonadati</taxon>
        <taxon>Bacteroidota</taxon>
        <taxon>Chitinophagia</taxon>
        <taxon>Chitinophagales</taxon>
        <taxon>Chitinophagaceae</taxon>
        <taxon>Chitinophaga</taxon>
    </lineage>
</organism>
<dbReference type="InterPro" id="IPR014048">
    <property type="entry name" value="MethylDNA_cys_MeTrfase_DNA-bd"/>
</dbReference>
<comment type="subcellular location">
    <subcellularLocation>
        <location evidence="9">Cytoplasm</location>
    </subcellularLocation>
</comment>
<dbReference type="GO" id="GO:0032259">
    <property type="term" value="P:methylation"/>
    <property type="evidence" value="ECO:0007669"/>
    <property type="project" value="UniProtKB-KW"/>
</dbReference>
<evidence type="ECO:0000313" key="12">
    <source>
        <dbReference type="EMBL" id="SEK51278.1"/>
    </source>
</evidence>
<dbReference type="HAMAP" id="MF_00772">
    <property type="entry name" value="OGT"/>
    <property type="match status" value="1"/>
</dbReference>
<keyword evidence="13" id="KW-1185">Reference proteome</keyword>
<dbReference type="InterPro" id="IPR036388">
    <property type="entry name" value="WH-like_DNA-bd_sf"/>
</dbReference>
<evidence type="ECO:0000256" key="3">
    <source>
        <dbReference type="ARBA" id="ARBA00022490"/>
    </source>
</evidence>
<dbReference type="PROSITE" id="PS00374">
    <property type="entry name" value="MGMT"/>
    <property type="match status" value="1"/>
</dbReference>
<dbReference type="PANTHER" id="PTHR10815">
    <property type="entry name" value="METHYLATED-DNA--PROTEIN-CYSTEINE METHYLTRANSFERASE"/>
    <property type="match status" value="1"/>
</dbReference>
<protein>
    <recommendedName>
        <fullName evidence="9">Methylated-DNA--protein-cysteine methyltransferase</fullName>
        <ecNumber evidence="9">2.1.1.63</ecNumber>
    </recommendedName>
    <alternativeName>
        <fullName evidence="9">6-O-methylguanine-DNA methyltransferase</fullName>
        <shortName evidence="9">MGMT</shortName>
    </alternativeName>
    <alternativeName>
        <fullName evidence="9">O-6-methylguanine-DNA-alkyltransferase</fullName>
    </alternativeName>
</protein>
<reference evidence="12 13" key="1">
    <citation type="submission" date="2016-10" db="EMBL/GenBank/DDBJ databases">
        <authorList>
            <person name="de Groot N.N."/>
        </authorList>
    </citation>
    <scope>NUCLEOTIDE SEQUENCE [LARGE SCALE GENOMIC DNA]</scope>
    <source>
        <strain evidence="12 13">DSM 21039</strain>
    </source>
</reference>
<dbReference type="EMBL" id="FOBB01000001">
    <property type="protein sequence ID" value="SEK51278.1"/>
    <property type="molecule type" value="Genomic_DNA"/>
</dbReference>
<keyword evidence="3 9" id="KW-0963">Cytoplasm</keyword>
<dbReference type="GO" id="GO:0003908">
    <property type="term" value="F:methylated-DNA-[protein]-cysteine S-methyltransferase activity"/>
    <property type="evidence" value="ECO:0007669"/>
    <property type="project" value="UniProtKB-UniRule"/>
</dbReference>
<dbReference type="Gene3D" id="3.30.160.70">
    <property type="entry name" value="Methylated DNA-protein cysteine methyltransferase domain"/>
    <property type="match status" value="1"/>
</dbReference>
<dbReference type="EC" id="2.1.1.63" evidence="9"/>
<dbReference type="OrthoDB" id="9802228at2"/>
<keyword evidence="5 9" id="KW-0808">Transferase</keyword>
<dbReference type="InterPro" id="IPR008332">
    <property type="entry name" value="MethylG_MeTrfase_N"/>
</dbReference>
<evidence type="ECO:0000256" key="4">
    <source>
        <dbReference type="ARBA" id="ARBA00022603"/>
    </source>
</evidence>
<dbReference type="InterPro" id="IPR036631">
    <property type="entry name" value="MGMT_N_sf"/>
</dbReference>
<dbReference type="InterPro" id="IPR001497">
    <property type="entry name" value="MethylDNA_cys_MeTrfase_AS"/>
</dbReference>
<evidence type="ECO:0000256" key="7">
    <source>
        <dbReference type="ARBA" id="ARBA00023204"/>
    </source>
</evidence>
<evidence type="ECO:0000259" key="10">
    <source>
        <dbReference type="Pfam" id="PF01035"/>
    </source>
</evidence>
<accession>A0A1H7HM95</accession>
<evidence type="ECO:0000256" key="8">
    <source>
        <dbReference type="ARBA" id="ARBA00049348"/>
    </source>
</evidence>
<dbReference type="STRING" id="573321.SAMN04488505_101337"/>
<dbReference type="Gene3D" id="1.10.10.10">
    <property type="entry name" value="Winged helix-like DNA-binding domain superfamily/Winged helix DNA-binding domain"/>
    <property type="match status" value="1"/>
</dbReference>
<comment type="function">
    <text evidence="9">Involved in the cellular defense against the biological effects of O6-methylguanine (O6-MeG) and O4-methylthymine (O4-MeT) in DNA. Repairs the methylated nucleobase in DNA by stoichiometrically transferring the methyl group to a cysteine residue in the enzyme. This is a suicide reaction: the enzyme is irreversibly inactivated.</text>
</comment>
<dbReference type="FunFam" id="1.10.10.10:FF:000214">
    <property type="entry name" value="Methylated-DNA--protein-cysteine methyltransferase"/>
    <property type="match status" value="1"/>
</dbReference>
<dbReference type="AlphaFoldDB" id="A0A1H7HM95"/>
<comment type="similarity">
    <text evidence="2 9">Belongs to the MGMT family.</text>
</comment>
<dbReference type="InterPro" id="IPR023546">
    <property type="entry name" value="MGMT"/>
</dbReference>
<evidence type="ECO:0000256" key="2">
    <source>
        <dbReference type="ARBA" id="ARBA00008711"/>
    </source>
</evidence>
<proteinExistence type="inferred from homology"/>
<dbReference type="NCBIfam" id="TIGR00589">
    <property type="entry name" value="ogt"/>
    <property type="match status" value="1"/>
</dbReference>
<dbReference type="Proteomes" id="UP000198984">
    <property type="component" value="Unassembled WGS sequence"/>
</dbReference>
<comment type="catalytic activity">
    <reaction evidence="1 9">
        <text>a 4-O-methyl-thymidine in DNA + L-cysteinyl-[protein] = a thymidine in DNA + S-methyl-L-cysteinyl-[protein]</text>
        <dbReference type="Rhea" id="RHEA:53428"/>
        <dbReference type="Rhea" id="RHEA-COMP:10131"/>
        <dbReference type="Rhea" id="RHEA-COMP:10132"/>
        <dbReference type="Rhea" id="RHEA-COMP:13555"/>
        <dbReference type="Rhea" id="RHEA-COMP:13556"/>
        <dbReference type="ChEBI" id="CHEBI:29950"/>
        <dbReference type="ChEBI" id="CHEBI:82612"/>
        <dbReference type="ChEBI" id="CHEBI:137386"/>
        <dbReference type="ChEBI" id="CHEBI:137387"/>
        <dbReference type="EC" id="2.1.1.63"/>
    </reaction>
</comment>
<dbReference type="CDD" id="cd06445">
    <property type="entry name" value="ATase"/>
    <property type="match status" value="1"/>
</dbReference>
<feature type="domain" description="Methylguanine DNA methyltransferase ribonuclease-like" evidence="11">
    <location>
        <begin position="5"/>
        <end position="75"/>
    </location>
</feature>
<name>A0A1H7HM95_9BACT</name>
<keyword evidence="7 9" id="KW-0234">DNA repair</keyword>
<evidence type="ECO:0000256" key="9">
    <source>
        <dbReference type="HAMAP-Rule" id="MF_00772"/>
    </source>
</evidence>
<comment type="catalytic activity">
    <reaction evidence="8 9">
        <text>a 6-O-methyl-2'-deoxyguanosine in DNA + L-cysteinyl-[protein] = S-methyl-L-cysteinyl-[protein] + a 2'-deoxyguanosine in DNA</text>
        <dbReference type="Rhea" id="RHEA:24000"/>
        <dbReference type="Rhea" id="RHEA-COMP:10131"/>
        <dbReference type="Rhea" id="RHEA-COMP:10132"/>
        <dbReference type="Rhea" id="RHEA-COMP:11367"/>
        <dbReference type="Rhea" id="RHEA-COMP:11368"/>
        <dbReference type="ChEBI" id="CHEBI:29950"/>
        <dbReference type="ChEBI" id="CHEBI:82612"/>
        <dbReference type="ChEBI" id="CHEBI:85445"/>
        <dbReference type="ChEBI" id="CHEBI:85448"/>
        <dbReference type="EC" id="2.1.1.63"/>
    </reaction>
</comment>
<evidence type="ECO:0000259" key="11">
    <source>
        <dbReference type="Pfam" id="PF02870"/>
    </source>
</evidence>
<dbReference type="RefSeq" id="WP_089906417.1">
    <property type="nucleotide sequence ID" value="NZ_FOBB01000001.1"/>
</dbReference>
<evidence type="ECO:0000256" key="1">
    <source>
        <dbReference type="ARBA" id="ARBA00001286"/>
    </source>
</evidence>
<evidence type="ECO:0000256" key="5">
    <source>
        <dbReference type="ARBA" id="ARBA00022679"/>
    </source>
</evidence>
<dbReference type="GO" id="GO:0005737">
    <property type="term" value="C:cytoplasm"/>
    <property type="evidence" value="ECO:0007669"/>
    <property type="project" value="UniProtKB-SubCell"/>
</dbReference>
<comment type="miscellaneous">
    <text evidence="9">This enzyme catalyzes only one turnover and therefore is not strictly catalytic. According to one definition, an enzyme is a biocatalyst that acts repeatedly and over many reaction cycles.</text>
</comment>
<feature type="domain" description="Methylated-DNA-[protein]-cysteine S-methyltransferase DNA binding" evidence="10">
    <location>
        <begin position="79"/>
        <end position="159"/>
    </location>
</feature>
<keyword evidence="4 9" id="KW-0489">Methyltransferase</keyword>
<gene>
    <name evidence="12" type="ORF">SAMN04488505_101337</name>
</gene>
<dbReference type="PANTHER" id="PTHR10815:SF5">
    <property type="entry name" value="METHYLATED-DNA--PROTEIN-CYSTEINE METHYLTRANSFERASE"/>
    <property type="match status" value="1"/>
</dbReference>
<dbReference type="Pfam" id="PF01035">
    <property type="entry name" value="DNA_binding_1"/>
    <property type="match status" value="1"/>
</dbReference>
<evidence type="ECO:0000313" key="13">
    <source>
        <dbReference type="Proteomes" id="UP000198984"/>
    </source>
</evidence>
<dbReference type="SUPFAM" id="SSF46767">
    <property type="entry name" value="Methylated DNA-protein cysteine methyltransferase, C-terminal domain"/>
    <property type="match status" value="1"/>
</dbReference>
<dbReference type="Pfam" id="PF02870">
    <property type="entry name" value="Methyltransf_1N"/>
    <property type="match status" value="1"/>
</dbReference>